<gene>
    <name evidence="3" type="ORF">PGQ11_015006</name>
</gene>
<reference evidence="3 4" key="1">
    <citation type="journal article" date="2024" name="IMA Fungus">
        <title>Apiospora arundinis, a panoply of carbohydrate-active enzymes and secondary metabolites.</title>
        <authorList>
            <person name="Sorensen T."/>
            <person name="Petersen C."/>
            <person name="Muurmann A.T."/>
            <person name="Christiansen J.V."/>
            <person name="Brundto M.L."/>
            <person name="Overgaard C.K."/>
            <person name="Boysen A.T."/>
            <person name="Wollenberg R.D."/>
            <person name="Larsen T.O."/>
            <person name="Sorensen J.L."/>
            <person name="Nielsen K.L."/>
            <person name="Sondergaard T.E."/>
        </authorList>
    </citation>
    <scope>NUCLEOTIDE SEQUENCE [LARGE SCALE GENOMIC DNA]</scope>
    <source>
        <strain evidence="3 4">AAU 773</strain>
    </source>
</reference>
<feature type="region of interest" description="Disordered" evidence="1">
    <location>
        <begin position="40"/>
        <end position="95"/>
    </location>
</feature>
<evidence type="ECO:0000313" key="3">
    <source>
        <dbReference type="EMBL" id="KAK8848526.1"/>
    </source>
</evidence>
<dbReference type="EMBL" id="JAPCWZ010000010">
    <property type="protein sequence ID" value="KAK8848526.1"/>
    <property type="molecule type" value="Genomic_DNA"/>
</dbReference>
<evidence type="ECO:0000256" key="1">
    <source>
        <dbReference type="SAM" id="MobiDB-lite"/>
    </source>
</evidence>
<feature type="compositionally biased region" description="Basic residues" evidence="1">
    <location>
        <begin position="74"/>
        <end position="91"/>
    </location>
</feature>
<dbReference type="InterPro" id="IPR056632">
    <property type="entry name" value="DUF7730"/>
</dbReference>
<dbReference type="PANTHER" id="PTHR38790">
    <property type="entry name" value="2EXR DOMAIN-CONTAINING PROTEIN-RELATED"/>
    <property type="match status" value="1"/>
</dbReference>
<sequence>MYPTISSVLGYFTATIPTMSTPTSPPVRYSKRKRTAVSYIEPDLNDETFMDVDQEEQEEGAVDSDEDDGEFGKRQKKRKRVAKPKSQKKQKPFPFQSLPAELRNTIYALALTDPRGGVHLEAKSKAHRRIAKHCAPFSTYESWCSGSRVGPREGEGAWDPNGDYRLSPALLAVSKEVYAEAAPMLYGGQRFVAQDGFALMAFLMGLRPETVARLRRVAVHYWADTRSHSSTNLPAVALLRDAGAGLDRLEIRTPFVGRHLYNSSYYRPNNKGPTPNRVRLARKIYRDCHPLLYAVMRARGLDAALRVVEPAEADWETLVEEDRSDKTSEMTPQECDDAIQRCKDLYAEELRKLMAQRP</sequence>
<keyword evidence="4" id="KW-1185">Reference proteome</keyword>
<feature type="domain" description="DUF7730" evidence="2">
    <location>
        <begin position="89"/>
        <end position="222"/>
    </location>
</feature>
<accession>A0ABR2HK89</accession>
<feature type="compositionally biased region" description="Acidic residues" evidence="1">
    <location>
        <begin position="43"/>
        <end position="69"/>
    </location>
</feature>
<evidence type="ECO:0000313" key="4">
    <source>
        <dbReference type="Proteomes" id="UP001390339"/>
    </source>
</evidence>
<name>A0ABR2HK89_9PEZI</name>
<comment type="caution">
    <text evidence="3">The sequence shown here is derived from an EMBL/GenBank/DDBJ whole genome shotgun (WGS) entry which is preliminary data.</text>
</comment>
<evidence type="ECO:0000259" key="2">
    <source>
        <dbReference type="Pfam" id="PF24864"/>
    </source>
</evidence>
<proteinExistence type="predicted"/>
<organism evidence="3 4">
    <name type="scientific">Apiospora arundinis</name>
    <dbReference type="NCBI Taxonomy" id="335852"/>
    <lineage>
        <taxon>Eukaryota</taxon>
        <taxon>Fungi</taxon>
        <taxon>Dikarya</taxon>
        <taxon>Ascomycota</taxon>
        <taxon>Pezizomycotina</taxon>
        <taxon>Sordariomycetes</taxon>
        <taxon>Xylariomycetidae</taxon>
        <taxon>Amphisphaeriales</taxon>
        <taxon>Apiosporaceae</taxon>
        <taxon>Apiospora</taxon>
    </lineage>
</organism>
<dbReference type="Proteomes" id="UP001390339">
    <property type="component" value="Unassembled WGS sequence"/>
</dbReference>
<protein>
    <recommendedName>
        <fullName evidence="2">DUF7730 domain-containing protein</fullName>
    </recommendedName>
</protein>
<dbReference type="Pfam" id="PF24864">
    <property type="entry name" value="DUF7730"/>
    <property type="match status" value="1"/>
</dbReference>